<dbReference type="InterPro" id="IPR002575">
    <property type="entry name" value="Aminoglycoside_PTrfase"/>
</dbReference>
<gene>
    <name evidence="2" type="ORF">EI545_12840</name>
</gene>
<dbReference type="InterPro" id="IPR011009">
    <property type="entry name" value="Kinase-like_dom_sf"/>
</dbReference>
<dbReference type="KEGG" id="taw:EI545_12840"/>
<evidence type="ECO:0000313" key="2">
    <source>
        <dbReference type="EMBL" id="AZL59641.1"/>
    </source>
</evidence>
<dbReference type="Proteomes" id="UP000282002">
    <property type="component" value="Chromosome"/>
</dbReference>
<dbReference type="AlphaFoldDB" id="A0A3S8U7Q4"/>
<dbReference type="SUPFAM" id="SSF56112">
    <property type="entry name" value="Protein kinase-like (PK-like)"/>
    <property type="match status" value="1"/>
</dbReference>
<keyword evidence="2" id="KW-0808">Transferase</keyword>
<accession>A0A3S8U7Q4</accession>
<dbReference type="RefSeq" id="WP_125325836.1">
    <property type="nucleotide sequence ID" value="NZ_CP034328.1"/>
</dbReference>
<proteinExistence type="predicted"/>
<reference evidence="2 3" key="1">
    <citation type="submission" date="2018-12" db="EMBL/GenBank/DDBJ databases">
        <title>Complete genome sequencing of Tabrizicola sp. K13M18.</title>
        <authorList>
            <person name="Bae J.-W."/>
        </authorList>
    </citation>
    <scope>NUCLEOTIDE SEQUENCE [LARGE SCALE GENOMIC DNA]</scope>
    <source>
        <strain evidence="2 3">K13M18</strain>
    </source>
</reference>
<sequence length="314" mass="34639">MSDTLVRALPLYGLPADTPLTLLNRSENETWRAGDLILRLHRQGYHTKPEIASELAWLTALQDLPGLRAVRPVAGAQGLVTEVQGRFIVGFAPIDGQELQPGDDLAQWFAPLGEITARLHLQSRGWTRPTGFARKRWDVQTILGPQPHWGHWLQAPGLDVAGKALLTRATDTLADQLHAYGTGPETFGLIHADLRLANLMVDTQGLTAIDFDDCGFGWWVYDLASALSFIETDPRLPDLIARWCDGYTRIARLRPEDCAMIPAMIFLRRVLLTAWLATRADSDTAQSLGGAAYTQGTLALAEGFLTDGLQHFRP</sequence>
<name>A0A3S8U7Q4_9RHOB</name>
<feature type="domain" description="Aminoglycoside phosphotransferase" evidence="1">
    <location>
        <begin position="29"/>
        <end position="250"/>
    </location>
</feature>
<protein>
    <submittedName>
        <fullName evidence="2">Aminoglycoside phosphotransferase</fullName>
    </submittedName>
</protein>
<dbReference type="OrthoDB" id="241498at2"/>
<evidence type="ECO:0000259" key="1">
    <source>
        <dbReference type="Pfam" id="PF01636"/>
    </source>
</evidence>
<organism evidence="2 3">
    <name type="scientific">Tabrizicola piscis</name>
    <dbReference type="NCBI Taxonomy" id="2494374"/>
    <lineage>
        <taxon>Bacteria</taxon>
        <taxon>Pseudomonadati</taxon>
        <taxon>Pseudomonadota</taxon>
        <taxon>Alphaproteobacteria</taxon>
        <taxon>Rhodobacterales</taxon>
        <taxon>Paracoccaceae</taxon>
        <taxon>Tabrizicola</taxon>
    </lineage>
</organism>
<keyword evidence="3" id="KW-1185">Reference proteome</keyword>
<dbReference type="EMBL" id="CP034328">
    <property type="protein sequence ID" value="AZL59641.1"/>
    <property type="molecule type" value="Genomic_DNA"/>
</dbReference>
<dbReference type="GO" id="GO:0016740">
    <property type="term" value="F:transferase activity"/>
    <property type="evidence" value="ECO:0007669"/>
    <property type="project" value="UniProtKB-KW"/>
</dbReference>
<dbReference type="Gene3D" id="3.90.1200.10">
    <property type="match status" value="1"/>
</dbReference>
<dbReference type="Pfam" id="PF01636">
    <property type="entry name" value="APH"/>
    <property type="match status" value="1"/>
</dbReference>
<evidence type="ECO:0000313" key="3">
    <source>
        <dbReference type="Proteomes" id="UP000282002"/>
    </source>
</evidence>